<dbReference type="OMA" id="MSWDGAG"/>
<protein>
    <recommendedName>
        <fullName evidence="2">Protein AMN1 homolog</fullName>
    </recommendedName>
</protein>
<dbReference type="AlphaFoldDB" id="A0A914A4Z9"/>
<dbReference type="PANTHER" id="PTHR13318:SF254">
    <property type="entry name" value="PROTEIN AMN1 HOMOLOG"/>
    <property type="match status" value="1"/>
</dbReference>
<dbReference type="Proteomes" id="UP000887568">
    <property type="component" value="Unplaced"/>
</dbReference>
<reference evidence="4" key="1">
    <citation type="submission" date="2022-11" db="UniProtKB">
        <authorList>
            <consortium name="EnsemblMetazoa"/>
        </authorList>
    </citation>
    <scope>IDENTIFICATION</scope>
</reference>
<dbReference type="GeneID" id="119730209"/>
<dbReference type="Gene3D" id="3.80.10.10">
    <property type="entry name" value="Ribonuclease Inhibitor"/>
    <property type="match status" value="1"/>
</dbReference>
<dbReference type="InterPro" id="IPR032675">
    <property type="entry name" value="LRR_dom_sf"/>
</dbReference>
<evidence type="ECO:0000313" key="4">
    <source>
        <dbReference type="EnsemblMetazoa" id="XP_038058927.1"/>
    </source>
</evidence>
<comment type="similarity">
    <text evidence="1">Belongs to the AMN1 family.</text>
</comment>
<evidence type="ECO:0000313" key="5">
    <source>
        <dbReference type="Proteomes" id="UP000887568"/>
    </source>
</evidence>
<dbReference type="SUPFAM" id="SSF52047">
    <property type="entry name" value="RNI-like"/>
    <property type="match status" value="1"/>
</dbReference>
<dbReference type="PANTHER" id="PTHR13318">
    <property type="entry name" value="PARTNER OF PAIRED, ISOFORM B-RELATED"/>
    <property type="match status" value="1"/>
</dbReference>
<organism evidence="4 5">
    <name type="scientific">Patiria miniata</name>
    <name type="common">Bat star</name>
    <name type="synonym">Asterina miniata</name>
    <dbReference type="NCBI Taxonomy" id="46514"/>
    <lineage>
        <taxon>Eukaryota</taxon>
        <taxon>Metazoa</taxon>
        <taxon>Echinodermata</taxon>
        <taxon>Eleutherozoa</taxon>
        <taxon>Asterozoa</taxon>
        <taxon>Asteroidea</taxon>
        <taxon>Valvatacea</taxon>
        <taxon>Valvatida</taxon>
        <taxon>Asterinidae</taxon>
        <taxon>Patiria</taxon>
    </lineage>
</organism>
<evidence type="ECO:0000256" key="1">
    <source>
        <dbReference type="ARBA" id="ARBA00038257"/>
    </source>
</evidence>
<accession>A0A914A4Z9</accession>
<dbReference type="SMART" id="SM00367">
    <property type="entry name" value="LRR_CC"/>
    <property type="match status" value="6"/>
</dbReference>
<sequence>MADDLNSYGISSLMTLSVRKFLSVLPHHLSDVERLPPHIKNNLLHLMSKRGLVTDVIIDKVINSSTKILDLGECDITDEGLHKLTVCKNLRKLDLNSAKESRTMVTSRGLQVVAQSCPLLQVAYLRRCLNVTDAGIIALAQNCRQLMELNIGGCRQITDASLVAVGLSCRMLKSFNFSKSQVTDEGVIALAMGVCKQSLMEVHMDHCIHLTDEAVEAVVQFCPRIAILLFHGCPCITDRSRQALEEIQGQQSHIRQVTWTIY</sequence>
<dbReference type="RefSeq" id="XP_038058927.1">
    <property type="nucleotide sequence ID" value="XM_038202999.1"/>
</dbReference>
<evidence type="ECO:0000259" key="3">
    <source>
        <dbReference type="Pfam" id="PF25372"/>
    </source>
</evidence>
<evidence type="ECO:0000256" key="2">
    <source>
        <dbReference type="ARBA" id="ARBA00039628"/>
    </source>
</evidence>
<dbReference type="Pfam" id="PF25372">
    <property type="entry name" value="DUF7885"/>
    <property type="match status" value="1"/>
</dbReference>
<dbReference type="OrthoDB" id="10257471at2759"/>
<proteinExistence type="inferred from homology"/>
<dbReference type="GO" id="GO:0031146">
    <property type="term" value="P:SCF-dependent proteasomal ubiquitin-dependent protein catabolic process"/>
    <property type="evidence" value="ECO:0007669"/>
    <property type="project" value="TreeGrafter"/>
</dbReference>
<name>A0A914A4Z9_PATMI</name>
<dbReference type="Pfam" id="PF13516">
    <property type="entry name" value="LRR_6"/>
    <property type="match status" value="1"/>
</dbReference>
<dbReference type="InterPro" id="IPR057207">
    <property type="entry name" value="FBXL15_LRR"/>
</dbReference>
<dbReference type="GO" id="GO:0019005">
    <property type="term" value="C:SCF ubiquitin ligase complex"/>
    <property type="evidence" value="ECO:0007669"/>
    <property type="project" value="TreeGrafter"/>
</dbReference>
<dbReference type="InterPro" id="IPR001611">
    <property type="entry name" value="Leu-rich_rpt"/>
</dbReference>
<dbReference type="InterPro" id="IPR006553">
    <property type="entry name" value="Leu-rich_rpt_Cys-con_subtyp"/>
</dbReference>
<feature type="domain" description="F-box/LRR-repeat protein 15-like leucin rich repeat" evidence="3">
    <location>
        <begin position="130"/>
        <end position="243"/>
    </location>
</feature>
<keyword evidence="5" id="KW-1185">Reference proteome</keyword>
<dbReference type="EnsemblMetazoa" id="XM_038202999.1">
    <property type="protein sequence ID" value="XP_038058927.1"/>
    <property type="gene ID" value="LOC119730209"/>
</dbReference>